<dbReference type="Gene3D" id="3.40.50.300">
    <property type="entry name" value="P-loop containing nucleotide triphosphate hydrolases"/>
    <property type="match status" value="1"/>
</dbReference>
<evidence type="ECO:0000313" key="1">
    <source>
        <dbReference type="EMBL" id="ALP47061.1"/>
    </source>
</evidence>
<protein>
    <submittedName>
        <fullName evidence="1">Deoxynucleotide monophosphate kinase</fullName>
        <ecNumber evidence="1">2.7.4.13</ecNumber>
    </submittedName>
</protein>
<dbReference type="InterPro" id="IPR048444">
    <property type="entry name" value="DNMK"/>
</dbReference>
<keyword evidence="1" id="KW-0808">Transferase</keyword>
<proteinExistence type="predicted"/>
<dbReference type="GO" id="GO:0047507">
    <property type="term" value="F:deoxynucleoside phosphate kinase activity, ATP as phosphate donor"/>
    <property type="evidence" value="ECO:0007669"/>
    <property type="project" value="UniProtKB-EC"/>
</dbReference>
<sequence>MIIGINGQKRSGKDTLAAAIKKSHSDSTYIYKFADPIKEGLFIGLKEYGYDYADIDGQTDCDREVPVFTLDEAIELVLKCCDYANVDADYDYVYFTLLPHTGLFSIRDLLQMTGTDVARSLNDQHWINYARDKYNQLVFNNPDLLFIITDVRFENEMNLVYELGGTMLQVNREGSLASNHISDTELGFIEDAIQIDNNGSLEELYEQIDNLNLR</sequence>
<dbReference type="Proteomes" id="UP000230575">
    <property type="component" value="Segment"/>
</dbReference>
<dbReference type="Gene3D" id="1.10.238.70">
    <property type="match status" value="1"/>
</dbReference>
<dbReference type="InterPro" id="IPR023191">
    <property type="entry name" value="DNMP_kinase_N"/>
</dbReference>
<dbReference type="Pfam" id="PF21448">
    <property type="entry name" value="DNMK"/>
    <property type="match status" value="1"/>
</dbReference>
<accession>A0A126HGT5</accession>
<dbReference type="EC" id="2.7.4.13" evidence="1"/>
<organism evidence="1 2">
    <name type="scientific">Vibrio phage phi-Grn1</name>
    <dbReference type="NCBI Taxonomy" id="1747713"/>
    <lineage>
        <taxon>Viruses</taxon>
        <taxon>Duplodnaviria</taxon>
        <taxon>Heunggongvirae</taxon>
        <taxon>Uroviricota</taxon>
        <taxon>Caudoviricetes</taxon>
        <taxon>Pantevenvirales</taxon>
        <taxon>Straboviridae</taxon>
        <taxon>Schizotequatrovirus</taxon>
        <taxon>Schizotequatrovirus valkk3</taxon>
    </lineage>
</organism>
<name>A0A126HGT5_9CAUD</name>
<dbReference type="InterPro" id="IPR027417">
    <property type="entry name" value="P-loop_NTPase"/>
</dbReference>
<evidence type="ECO:0000313" key="2">
    <source>
        <dbReference type="Proteomes" id="UP000230575"/>
    </source>
</evidence>
<gene>
    <name evidence="1" type="ORF">phiGrn1_0058</name>
</gene>
<reference evidence="1 2" key="1">
    <citation type="journal article" date="2016" name="Front. Microbiol.">
        <title>Comparative Functional Genomic Analysis of Two Vibrio Phages Reveals Complex Metabolic Interactions with the Host Cell.</title>
        <authorList>
            <person name="Skliros D."/>
            <person name="Kalatzis P.G."/>
            <person name="Katharios P."/>
            <person name="Flemetakis E."/>
        </authorList>
    </citation>
    <scope>NUCLEOTIDE SEQUENCE [LARGE SCALE GENOMIC DNA]</scope>
</reference>
<dbReference type="EMBL" id="KT919972">
    <property type="protein sequence ID" value="ALP47061.1"/>
    <property type="molecule type" value="Genomic_DNA"/>
</dbReference>
<keyword evidence="1" id="KW-0418">Kinase</keyword>
<dbReference type="SUPFAM" id="SSF52540">
    <property type="entry name" value="P-loop containing nucleoside triphosphate hydrolases"/>
    <property type="match status" value="1"/>
</dbReference>